<dbReference type="GO" id="GO:0004995">
    <property type="term" value="F:tachykinin receptor activity"/>
    <property type="evidence" value="ECO:0007669"/>
    <property type="project" value="InterPro"/>
</dbReference>
<protein>
    <submittedName>
        <fullName evidence="8">Tachykinin-like peptides receptor 99D</fullName>
    </submittedName>
</protein>
<evidence type="ECO:0000256" key="6">
    <source>
        <dbReference type="SAM" id="MobiDB-lite"/>
    </source>
</evidence>
<dbReference type="GO" id="GO:0005886">
    <property type="term" value="C:plasma membrane"/>
    <property type="evidence" value="ECO:0007669"/>
    <property type="project" value="UniProtKB-SubCell"/>
</dbReference>
<dbReference type="PANTHER" id="PTHR46925:SF2">
    <property type="entry name" value="G-PROTEIN COUPLED RECEPTOR TKR-1-RELATED"/>
    <property type="match status" value="1"/>
</dbReference>
<dbReference type="Proteomes" id="UP000250275">
    <property type="component" value="Unassembled WGS sequence"/>
</dbReference>
<evidence type="ECO:0000256" key="5">
    <source>
        <dbReference type="ARBA" id="ARBA00023224"/>
    </source>
</evidence>
<keyword evidence="7" id="KW-0472">Membrane</keyword>
<feature type="region of interest" description="Disordered" evidence="6">
    <location>
        <begin position="320"/>
        <end position="364"/>
    </location>
</feature>
<dbReference type="OrthoDB" id="5981855at2759"/>
<dbReference type="Gene3D" id="1.20.1070.10">
    <property type="entry name" value="Rhodopsin 7-helix transmembrane proteins"/>
    <property type="match status" value="1"/>
</dbReference>
<dbReference type="EMBL" id="KQ761799">
    <property type="protein sequence ID" value="OAD56780.1"/>
    <property type="molecule type" value="Genomic_DNA"/>
</dbReference>
<comment type="subcellular location">
    <subcellularLocation>
        <location evidence="1">Cell membrane</location>
        <topology evidence="1">Multi-pass membrane protein</topology>
    </subcellularLocation>
</comment>
<keyword evidence="7" id="KW-1133">Transmembrane helix</keyword>
<evidence type="ECO:0000256" key="7">
    <source>
        <dbReference type="SAM" id="Phobius"/>
    </source>
</evidence>
<reference evidence="8 9" key="1">
    <citation type="submission" date="2015-07" db="EMBL/GenBank/DDBJ databases">
        <title>The genome of Eufriesea mexicana.</title>
        <authorList>
            <person name="Pan H."/>
            <person name="Kapheim K."/>
        </authorList>
    </citation>
    <scope>NUCLEOTIDE SEQUENCE [LARGE SCALE GENOMIC DNA]</scope>
    <source>
        <strain evidence="8">0111107269</strain>
        <tissue evidence="8">Whole body</tissue>
    </source>
</reference>
<organism evidence="8 9">
    <name type="scientific">Eufriesea mexicana</name>
    <dbReference type="NCBI Taxonomy" id="516756"/>
    <lineage>
        <taxon>Eukaryota</taxon>
        <taxon>Metazoa</taxon>
        <taxon>Ecdysozoa</taxon>
        <taxon>Arthropoda</taxon>
        <taxon>Hexapoda</taxon>
        <taxon>Insecta</taxon>
        <taxon>Pterygota</taxon>
        <taxon>Neoptera</taxon>
        <taxon>Endopterygota</taxon>
        <taxon>Hymenoptera</taxon>
        <taxon>Apocrita</taxon>
        <taxon>Aculeata</taxon>
        <taxon>Apoidea</taxon>
        <taxon>Anthophila</taxon>
        <taxon>Apidae</taxon>
        <taxon>Eufriesea</taxon>
    </lineage>
</organism>
<evidence type="ECO:0000256" key="4">
    <source>
        <dbReference type="ARBA" id="ARBA00023170"/>
    </source>
</evidence>
<feature type="compositionally biased region" description="Polar residues" evidence="6">
    <location>
        <begin position="320"/>
        <end position="343"/>
    </location>
</feature>
<dbReference type="PANTHER" id="PTHR46925">
    <property type="entry name" value="G-PROTEIN COUPLED RECEPTOR TKR-1-RELATED"/>
    <property type="match status" value="1"/>
</dbReference>
<keyword evidence="3" id="KW-0297">G-protein coupled receptor</keyword>
<keyword evidence="5" id="KW-0807">Transducer</keyword>
<dbReference type="InterPro" id="IPR001681">
    <property type="entry name" value="Neurokn_rcpt"/>
</dbReference>
<gene>
    <name evidence="8" type="ORF">WN48_02945</name>
</gene>
<keyword evidence="7" id="KW-0812">Transmembrane</keyword>
<evidence type="ECO:0000313" key="8">
    <source>
        <dbReference type="EMBL" id="OAD56780.1"/>
    </source>
</evidence>
<dbReference type="AlphaFoldDB" id="A0A310SPX4"/>
<proteinExistence type="predicted"/>
<name>A0A310SPX4_9HYME</name>
<keyword evidence="2" id="KW-1003">Cell membrane</keyword>
<keyword evidence="4 8" id="KW-0675">Receptor</keyword>
<evidence type="ECO:0000313" key="9">
    <source>
        <dbReference type="Proteomes" id="UP000250275"/>
    </source>
</evidence>
<evidence type="ECO:0000256" key="3">
    <source>
        <dbReference type="ARBA" id="ARBA00023040"/>
    </source>
</evidence>
<evidence type="ECO:0000256" key="1">
    <source>
        <dbReference type="ARBA" id="ARBA00004651"/>
    </source>
</evidence>
<sequence>MVRSTKDVDSRKIQLDKIDRPCSFWNRRCLEFVSGNMYAVSRTVAFTRHQDSLQKFQIHGHHEPTETSHGQKSYPLYSSRHLDRRSYPVATDAILLHETYTQNFANGEIRVICYGDFPNRDENGLSYDEYLYNVIFTILTYILPIGSMTFTYARIGLELWGSQSIGENTAGQLEGIRNLITAGEFIEELSASKYYQKGRNDLFQICNFASAESMQLLFGKFEGPGGDTTSKSVKSHLVSPPQTPSFPLISITVRAGPLKPVWKARASPEGGESSLHVTLWGGRDSPFGFRRGFARFFSWCPMVHVPPEPSLSRSEALTSRYSCTGSPQSNTRISRNGTSSCTSLEHPCATSSTTSTSESRFEHDDTYTDARNSYIDLHDLSATSVVVGDTNADVYREM</sequence>
<feature type="transmembrane region" description="Helical" evidence="7">
    <location>
        <begin position="130"/>
        <end position="153"/>
    </location>
</feature>
<evidence type="ECO:0000256" key="2">
    <source>
        <dbReference type="ARBA" id="ARBA00022475"/>
    </source>
</evidence>
<accession>A0A310SPX4</accession>
<keyword evidence="9" id="KW-1185">Reference proteome</keyword>